<dbReference type="InterPro" id="IPR016181">
    <property type="entry name" value="Acyl_CoA_acyltransferase"/>
</dbReference>
<gene>
    <name evidence="1" type="ORF">A1355_11415</name>
</gene>
<sequence>MDVIPLDDLDRIDRAVWNELTGDGYPFLYHEFLTALEHSGSVSPRGGWRPQHLLALENGRPVGLLPLYRKSHSWGEYVFDQQWADAYRHHGLAYYPKWLTSIPFTPCQGPRWAVAPGVGNETVLTSWIEYLQDRAEREAVSSWHCLFPRPDEAETLRALGMSIREGVQFQWFNREYRDFSDFLDTMTAAKRKMVKRERRKVEEQGIVMQRVAGADITDEQWQAFYRFYTATYIKHHSQPYLNLDFFREIALTMPQRILLILAINGDRYVGAALSLIGADTLYGRYWGCDEEFSGLHFEACYYQGIDYCIANGLSRFDSGAQGEHKIARGFEPITTYSAHWLRDPGFADAVERFLEREKIGMQRYKLTAQGYLPFKHAGPDRQ</sequence>
<dbReference type="STRING" id="702114.A1355_11415"/>
<dbReference type="EMBL" id="LUUK01000196">
    <property type="protein sequence ID" value="OAI14881.1"/>
    <property type="molecule type" value="Genomic_DNA"/>
</dbReference>
<dbReference type="Proteomes" id="UP000077628">
    <property type="component" value="Unassembled WGS sequence"/>
</dbReference>
<evidence type="ECO:0008006" key="3">
    <source>
        <dbReference type="Google" id="ProtNLM"/>
    </source>
</evidence>
<protein>
    <recommendedName>
        <fullName evidence="3">GNAT family N-acetyltransferase</fullName>
    </recommendedName>
</protein>
<keyword evidence="2" id="KW-1185">Reference proteome</keyword>
<dbReference type="AlphaFoldDB" id="A0A177NAK0"/>
<organism evidence="1 2">
    <name type="scientific">Methylomonas koyamae</name>
    <dbReference type="NCBI Taxonomy" id="702114"/>
    <lineage>
        <taxon>Bacteria</taxon>
        <taxon>Pseudomonadati</taxon>
        <taxon>Pseudomonadota</taxon>
        <taxon>Gammaproteobacteria</taxon>
        <taxon>Methylococcales</taxon>
        <taxon>Methylococcaceae</taxon>
        <taxon>Methylomonas</taxon>
    </lineage>
</organism>
<dbReference type="RefSeq" id="WP_064030777.1">
    <property type="nucleotide sequence ID" value="NZ_LUUK01000196.1"/>
</dbReference>
<comment type="caution">
    <text evidence="1">The sequence shown here is derived from an EMBL/GenBank/DDBJ whole genome shotgun (WGS) entry which is preliminary data.</text>
</comment>
<dbReference type="InterPro" id="IPR007434">
    <property type="entry name" value="FemAB-like"/>
</dbReference>
<dbReference type="Pfam" id="PF04339">
    <property type="entry name" value="FemAB_like"/>
    <property type="match status" value="1"/>
</dbReference>
<name>A0A177NAK0_9GAMM</name>
<accession>A0A177NAK0</accession>
<reference evidence="2" key="1">
    <citation type="submission" date="2016-03" db="EMBL/GenBank/DDBJ databases">
        <authorList>
            <person name="Heylen K."/>
            <person name="De Vos P."/>
            <person name="Vekeman B."/>
        </authorList>
    </citation>
    <scope>NUCLEOTIDE SEQUENCE [LARGE SCALE GENOMIC DNA]</scope>
    <source>
        <strain evidence="2">R-45383</strain>
    </source>
</reference>
<dbReference type="SUPFAM" id="SSF55729">
    <property type="entry name" value="Acyl-CoA N-acyltransferases (Nat)"/>
    <property type="match status" value="1"/>
</dbReference>
<dbReference type="PANTHER" id="PTHR47017">
    <property type="entry name" value="ACYL-COA"/>
    <property type="match status" value="1"/>
</dbReference>
<evidence type="ECO:0000313" key="2">
    <source>
        <dbReference type="Proteomes" id="UP000077628"/>
    </source>
</evidence>
<dbReference type="OrthoDB" id="9776898at2"/>
<proteinExistence type="predicted"/>
<evidence type="ECO:0000313" key="1">
    <source>
        <dbReference type="EMBL" id="OAI14881.1"/>
    </source>
</evidence>
<dbReference type="Gene3D" id="3.40.630.30">
    <property type="match status" value="1"/>
</dbReference>
<dbReference type="PANTHER" id="PTHR47017:SF1">
    <property type="entry name" value="ACYL-COA"/>
    <property type="match status" value="1"/>
</dbReference>